<gene>
    <name evidence="1" type="ORF">KSB_06980</name>
</gene>
<evidence type="ECO:0000313" key="1">
    <source>
        <dbReference type="EMBL" id="GHO52223.1"/>
    </source>
</evidence>
<accession>A0ABQ3UHN7</accession>
<evidence type="ECO:0000313" key="2">
    <source>
        <dbReference type="Proteomes" id="UP000654345"/>
    </source>
</evidence>
<dbReference type="Proteomes" id="UP000654345">
    <property type="component" value="Unassembled WGS sequence"/>
</dbReference>
<comment type="caution">
    <text evidence="1">The sequence shown here is derived from an EMBL/GenBank/DDBJ whole genome shotgun (WGS) entry which is preliminary data.</text>
</comment>
<organism evidence="1 2">
    <name type="scientific">Ktedonobacter robiniae</name>
    <dbReference type="NCBI Taxonomy" id="2778365"/>
    <lineage>
        <taxon>Bacteria</taxon>
        <taxon>Bacillati</taxon>
        <taxon>Chloroflexota</taxon>
        <taxon>Ktedonobacteria</taxon>
        <taxon>Ktedonobacterales</taxon>
        <taxon>Ktedonobacteraceae</taxon>
        <taxon>Ktedonobacter</taxon>
    </lineage>
</organism>
<keyword evidence="2" id="KW-1185">Reference proteome</keyword>
<protein>
    <submittedName>
        <fullName evidence="1">Uncharacterized protein</fullName>
    </submittedName>
</protein>
<name>A0ABQ3UHN7_9CHLR</name>
<proteinExistence type="predicted"/>
<sequence>MLYTLLRGRSGKHIFITHDPAKSVMHVMGYPCFRGRDMTEEQALQSPDNERLKGLLKH</sequence>
<reference evidence="1 2" key="1">
    <citation type="journal article" date="2021" name="Int. J. Syst. Evol. Microbiol.">
        <title>Reticulibacter mediterranei gen. nov., sp. nov., within the new family Reticulibacteraceae fam. nov., and Ktedonospora formicarum gen. nov., sp. nov., Ktedonobacter robiniae sp. nov., Dictyobacter formicarum sp. nov. and Dictyobacter arantiisoli sp. nov., belonging to the class Ktedonobacteria.</title>
        <authorList>
            <person name="Yabe S."/>
            <person name="Zheng Y."/>
            <person name="Wang C.M."/>
            <person name="Sakai Y."/>
            <person name="Abe K."/>
            <person name="Yokota A."/>
            <person name="Donadio S."/>
            <person name="Cavaletti L."/>
            <person name="Monciardini P."/>
        </authorList>
    </citation>
    <scope>NUCLEOTIDE SEQUENCE [LARGE SCALE GENOMIC DNA]</scope>
    <source>
        <strain evidence="1 2">SOSP1-30</strain>
    </source>
</reference>
<dbReference type="EMBL" id="BNJG01000001">
    <property type="protein sequence ID" value="GHO52223.1"/>
    <property type="molecule type" value="Genomic_DNA"/>
</dbReference>